<feature type="signal peptide" evidence="8">
    <location>
        <begin position="1"/>
        <end position="20"/>
    </location>
</feature>
<keyword evidence="4 8" id="KW-0732">Signal</keyword>
<proteinExistence type="inferred from homology"/>
<reference evidence="11" key="1">
    <citation type="journal article" date="2023" name="Int. J. Syst. Evol. Microbiol.">
        <title>&lt;i&gt;Holtiella tumoricola&lt;/i&gt; gen. nov. sp. nov., isolated from a human clinical sample.</title>
        <authorList>
            <person name="Allen-Vercoe E."/>
            <person name="Daigneault M.C."/>
            <person name="Vancuren S.J."/>
            <person name="Cochrane K."/>
            <person name="O'Neal L.L."/>
            <person name="Sankaranarayanan K."/>
            <person name="Lawson P.A."/>
        </authorList>
    </citation>
    <scope>NUCLEOTIDE SEQUENCE</scope>
    <source>
        <strain evidence="11">CC70A</strain>
    </source>
</reference>
<dbReference type="Gene3D" id="3.30.300.210">
    <property type="entry name" value="Nutrient germinant receptor protein C, domain 3"/>
    <property type="match status" value="1"/>
</dbReference>
<comment type="subcellular location">
    <subcellularLocation>
        <location evidence="1">Membrane</location>
        <topology evidence="1">Lipid-anchor</topology>
    </subcellularLocation>
</comment>
<dbReference type="Pfam" id="PF25198">
    <property type="entry name" value="Spore_GerAC_N"/>
    <property type="match status" value="1"/>
</dbReference>
<dbReference type="AlphaFoldDB" id="A0AA42DRA0"/>
<dbReference type="PANTHER" id="PTHR35789">
    <property type="entry name" value="SPORE GERMINATION PROTEIN B3"/>
    <property type="match status" value="1"/>
</dbReference>
<dbReference type="PANTHER" id="PTHR35789:SF1">
    <property type="entry name" value="SPORE GERMINATION PROTEIN B3"/>
    <property type="match status" value="1"/>
</dbReference>
<feature type="domain" description="Spore germination protein N-terminal" evidence="10">
    <location>
        <begin position="24"/>
        <end position="210"/>
    </location>
</feature>
<dbReference type="Proteomes" id="UP001169242">
    <property type="component" value="Unassembled WGS sequence"/>
</dbReference>
<feature type="domain" description="Spore germination GerAC-like C-terminal" evidence="9">
    <location>
        <begin position="229"/>
        <end position="394"/>
    </location>
</feature>
<evidence type="ECO:0000256" key="8">
    <source>
        <dbReference type="SAM" id="SignalP"/>
    </source>
</evidence>
<comment type="caution">
    <text evidence="11">The sequence shown here is derived from an EMBL/GenBank/DDBJ whole genome shotgun (WGS) entry which is preliminary data.</text>
</comment>
<sequence length="397" mass="44512">MPKKIVKLMLLIGLSCLTLTGCWDSTEVNNRSIILELAVDKNTDYAYDTTKLIDDQPIYDIYYAIPDYGKLSGTNTLATNVETNVEVQAPTIGASIDDLETKNKNSVSFSHVKALLLGEELLKDPELFKRAMDSVSRDMLIARNVPLLAVNGDAKLITKVESEEQPILGLYIMDYFNNGERASSFFKKQLVGNYIREMDDTGVSTLPLFHTEKIDTTDPESKSTEIDISGAAVIHDYELVGYLTKEEVRSQLYIEGQIKNTPVVISDEGSLLSYTVKRQQSKLKFGETQTGPWCLIEIEVEGNISEYLSEEESKLISPQGLEEVKQAIANEIIKQINVGINKSKEMNMDFLGIGEAFYRQHPKMWMKYQPTWLSTSYRNLPISIGVDVSIQSTGISE</sequence>
<dbReference type="InterPro" id="IPR008844">
    <property type="entry name" value="Spore_GerAC-like"/>
</dbReference>
<evidence type="ECO:0000256" key="4">
    <source>
        <dbReference type="ARBA" id="ARBA00022729"/>
    </source>
</evidence>
<protein>
    <submittedName>
        <fullName evidence="11">Ger(X)C family spore germination protein</fullName>
    </submittedName>
</protein>
<dbReference type="InterPro" id="IPR046953">
    <property type="entry name" value="Spore_GerAC-like_C"/>
</dbReference>
<keyword evidence="7" id="KW-0449">Lipoprotein</keyword>
<evidence type="ECO:0000256" key="1">
    <source>
        <dbReference type="ARBA" id="ARBA00004635"/>
    </source>
</evidence>
<keyword evidence="5" id="KW-0472">Membrane</keyword>
<dbReference type="GO" id="GO:0009847">
    <property type="term" value="P:spore germination"/>
    <property type="evidence" value="ECO:0007669"/>
    <property type="project" value="InterPro"/>
</dbReference>
<evidence type="ECO:0000313" key="12">
    <source>
        <dbReference type="Proteomes" id="UP001169242"/>
    </source>
</evidence>
<feature type="chain" id="PRO_5041258473" evidence="8">
    <location>
        <begin position="21"/>
        <end position="397"/>
    </location>
</feature>
<evidence type="ECO:0000313" key="11">
    <source>
        <dbReference type="EMBL" id="MDA3733239.1"/>
    </source>
</evidence>
<name>A0AA42DRA0_9FIRM</name>
<comment type="similarity">
    <text evidence="2">Belongs to the GerABKC lipoprotein family.</text>
</comment>
<dbReference type="GO" id="GO:0016020">
    <property type="term" value="C:membrane"/>
    <property type="evidence" value="ECO:0007669"/>
    <property type="project" value="UniProtKB-SubCell"/>
</dbReference>
<keyword evidence="3" id="KW-0309">Germination</keyword>
<dbReference type="Pfam" id="PF05504">
    <property type="entry name" value="Spore_GerAC"/>
    <property type="match status" value="1"/>
</dbReference>
<dbReference type="InterPro" id="IPR038501">
    <property type="entry name" value="Spore_GerAC_C_sf"/>
</dbReference>
<dbReference type="NCBIfam" id="TIGR02887">
    <property type="entry name" value="spore_ger_x_C"/>
    <property type="match status" value="1"/>
</dbReference>
<evidence type="ECO:0000256" key="5">
    <source>
        <dbReference type="ARBA" id="ARBA00023136"/>
    </source>
</evidence>
<dbReference type="EMBL" id="JAQIFT010000061">
    <property type="protein sequence ID" value="MDA3733239.1"/>
    <property type="molecule type" value="Genomic_DNA"/>
</dbReference>
<evidence type="ECO:0000256" key="6">
    <source>
        <dbReference type="ARBA" id="ARBA00023139"/>
    </source>
</evidence>
<organism evidence="11 12">
    <name type="scientific">Holtiella tumoricola</name>
    <dbReference type="NCBI Taxonomy" id="3018743"/>
    <lineage>
        <taxon>Bacteria</taxon>
        <taxon>Bacillati</taxon>
        <taxon>Bacillota</taxon>
        <taxon>Clostridia</taxon>
        <taxon>Lachnospirales</taxon>
        <taxon>Cellulosilyticaceae</taxon>
        <taxon>Holtiella</taxon>
    </lineage>
</organism>
<dbReference type="PROSITE" id="PS51257">
    <property type="entry name" value="PROKAR_LIPOPROTEIN"/>
    <property type="match status" value="1"/>
</dbReference>
<gene>
    <name evidence="11" type="ORF">PBV87_17310</name>
</gene>
<evidence type="ECO:0000259" key="10">
    <source>
        <dbReference type="Pfam" id="PF25198"/>
    </source>
</evidence>
<keyword evidence="6" id="KW-0564">Palmitate</keyword>
<evidence type="ECO:0000259" key="9">
    <source>
        <dbReference type="Pfam" id="PF05504"/>
    </source>
</evidence>
<accession>A0AA42DRA0</accession>
<keyword evidence="12" id="KW-1185">Reference proteome</keyword>
<dbReference type="RefSeq" id="WP_271013122.1">
    <property type="nucleotide sequence ID" value="NZ_JAQIFT010000061.1"/>
</dbReference>
<evidence type="ECO:0000256" key="7">
    <source>
        <dbReference type="ARBA" id="ARBA00023288"/>
    </source>
</evidence>
<evidence type="ECO:0000256" key="3">
    <source>
        <dbReference type="ARBA" id="ARBA00022544"/>
    </source>
</evidence>
<evidence type="ECO:0000256" key="2">
    <source>
        <dbReference type="ARBA" id="ARBA00007886"/>
    </source>
</evidence>
<dbReference type="InterPro" id="IPR057336">
    <property type="entry name" value="GerAC_N"/>
</dbReference>